<dbReference type="STRING" id="187868.SAMN05192589_101442"/>
<comment type="catalytic activity">
    <reaction evidence="1 6 7">
        <text>adenosine 5'-phosphosulfate + ATP = 3'-phosphoadenylyl sulfate + ADP + H(+)</text>
        <dbReference type="Rhea" id="RHEA:24152"/>
        <dbReference type="ChEBI" id="CHEBI:15378"/>
        <dbReference type="ChEBI" id="CHEBI:30616"/>
        <dbReference type="ChEBI" id="CHEBI:58243"/>
        <dbReference type="ChEBI" id="CHEBI:58339"/>
        <dbReference type="ChEBI" id="CHEBI:456216"/>
        <dbReference type="EC" id="2.7.1.25"/>
    </reaction>
</comment>
<organism evidence="9 10">
    <name type="scientific">Paracidovorax valerianellae</name>
    <dbReference type="NCBI Taxonomy" id="187868"/>
    <lineage>
        <taxon>Bacteria</taxon>
        <taxon>Pseudomonadati</taxon>
        <taxon>Pseudomonadota</taxon>
        <taxon>Betaproteobacteria</taxon>
        <taxon>Burkholderiales</taxon>
        <taxon>Comamonadaceae</taxon>
        <taxon>Paracidovorax</taxon>
    </lineage>
</organism>
<evidence type="ECO:0000256" key="4">
    <source>
        <dbReference type="ARBA" id="ARBA00022741"/>
    </source>
</evidence>
<keyword evidence="6 7" id="KW-0418">Kinase</keyword>
<dbReference type="InterPro" id="IPR002891">
    <property type="entry name" value="APS"/>
</dbReference>
<dbReference type="GO" id="GO:0004781">
    <property type="term" value="F:sulfate adenylyltransferase (ATP) activity"/>
    <property type="evidence" value="ECO:0007669"/>
    <property type="project" value="TreeGrafter"/>
</dbReference>
<comment type="similarity">
    <text evidence="6 7">Belongs to the APS kinase family.</text>
</comment>
<dbReference type="GO" id="GO:0070814">
    <property type="term" value="P:hydrogen sulfide biosynthetic process"/>
    <property type="evidence" value="ECO:0007669"/>
    <property type="project" value="UniProtKB-UniRule"/>
</dbReference>
<dbReference type="CDD" id="cd02027">
    <property type="entry name" value="APSK"/>
    <property type="match status" value="1"/>
</dbReference>
<dbReference type="GO" id="GO:0005524">
    <property type="term" value="F:ATP binding"/>
    <property type="evidence" value="ECO:0007669"/>
    <property type="project" value="UniProtKB-UniRule"/>
</dbReference>
<dbReference type="InterPro" id="IPR027417">
    <property type="entry name" value="P-loop_NTPase"/>
</dbReference>
<name>A0A1G6JMW1_9BURK</name>
<feature type="binding site" evidence="6">
    <location>
        <begin position="14"/>
        <end position="21"/>
    </location>
    <ligand>
        <name>ATP</name>
        <dbReference type="ChEBI" id="CHEBI:30616"/>
    </ligand>
</feature>
<evidence type="ECO:0000256" key="1">
    <source>
        <dbReference type="ARBA" id="ARBA00001823"/>
    </source>
</evidence>
<dbReference type="EC" id="2.7.1.25" evidence="2 6"/>
<sequence>MNLSAHPRTVWLTGLSGAGKTTLANAFAHQLKSHGTACTVLDGDALRNGLNASLGFTQADRSENIRRTAEVARLFNDAGLWVVAALISPHDEDRQRVREIVGHDRCRLVWVRTPLAVCEARDPKGLYARARSGCLPGFTGVGATYEEPWDADFEIDTTGASVQECVQALWTAQGPVQAG</sequence>
<dbReference type="InterPro" id="IPR050512">
    <property type="entry name" value="Sulf_AdTrans/APS_kinase"/>
</dbReference>
<keyword evidence="5 6" id="KW-0067">ATP-binding</keyword>
<proteinExistence type="inferred from homology"/>
<dbReference type="GO" id="GO:0019379">
    <property type="term" value="P:sulfate assimilation, phosphoadenylyl sulfate reduction by phosphoadenylyl-sulfate reductase (thioredoxin)"/>
    <property type="evidence" value="ECO:0007669"/>
    <property type="project" value="TreeGrafter"/>
</dbReference>
<dbReference type="GO" id="GO:0010134">
    <property type="term" value="P:sulfate assimilation via adenylyl sulfate reduction"/>
    <property type="evidence" value="ECO:0007669"/>
    <property type="project" value="TreeGrafter"/>
</dbReference>
<dbReference type="InterPro" id="IPR059117">
    <property type="entry name" value="APS_kinase_dom"/>
</dbReference>
<dbReference type="PANTHER" id="PTHR42700:SF1">
    <property type="entry name" value="SULFATE ADENYLYLTRANSFERASE"/>
    <property type="match status" value="1"/>
</dbReference>
<evidence type="ECO:0000256" key="6">
    <source>
        <dbReference type="HAMAP-Rule" id="MF_00065"/>
    </source>
</evidence>
<protein>
    <recommendedName>
        <fullName evidence="2 6">Adenylyl-sulfate kinase</fullName>
        <ecNumber evidence="2 6">2.7.1.25</ecNumber>
    </recommendedName>
    <alternativeName>
        <fullName evidence="6">APS kinase</fullName>
    </alternativeName>
    <alternativeName>
        <fullName evidence="6">ATP adenosine-5'-phosphosulfate 3'-phosphotransferase</fullName>
    </alternativeName>
    <alternativeName>
        <fullName evidence="6">Adenosine-5'-phosphosulfate kinase</fullName>
    </alternativeName>
</protein>
<keyword evidence="4 6" id="KW-0547">Nucleotide-binding</keyword>
<dbReference type="UniPathway" id="UPA00140">
    <property type="reaction ID" value="UER00205"/>
</dbReference>
<dbReference type="PANTHER" id="PTHR42700">
    <property type="entry name" value="SULFATE ADENYLYLTRANSFERASE"/>
    <property type="match status" value="1"/>
</dbReference>
<keyword evidence="6" id="KW-0597">Phosphoprotein</keyword>
<evidence type="ECO:0000256" key="2">
    <source>
        <dbReference type="ARBA" id="ARBA00012121"/>
    </source>
</evidence>
<dbReference type="Pfam" id="PF01583">
    <property type="entry name" value="APS_kinase"/>
    <property type="match status" value="1"/>
</dbReference>
<dbReference type="NCBIfam" id="NF003013">
    <property type="entry name" value="PRK03846.1"/>
    <property type="match status" value="1"/>
</dbReference>
<dbReference type="GO" id="GO:0004020">
    <property type="term" value="F:adenylylsulfate kinase activity"/>
    <property type="evidence" value="ECO:0007669"/>
    <property type="project" value="UniProtKB-UniRule"/>
</dbReference>
<comment type="function">
    <text evidence="6 7">Catalyzes the synthesis of activated sulfate.</text>
</comment>
<evidence type="ECO:0000313" key="10">
    <source>
        <dbReference type="Proteomes" id="UP000198781"/>
    </source>
</evidence>
<dbReference type="Gene3D" id="3.40.50.300">
    <property type="entry name" value="P-loop containing nucleotide triphosphate hydrolases"/>
    <property type="match status" value="1"/>
</dbReference>
<dbReference type="AlphaFoldDB" id="A0A1G6JMW1"/>
<evidence type="ECO:0000259" key="8">
    <source>
        <dbReference type="Pfam" id="PF01583"/>
    </source>
</evidence>
<feature type="domain" description="APS kinase" evidence="8">
    <location>
        <begin position="8"/>
        <end position="156"/>
    </location>
</feature>
<dbReference type="GO" id="GO:0005737">
    <property type="term" value="C:cytoplasm"/>
    <property type="evidence" value="ECO:0007669"/>
    <property type="project" value="TreeGrafter"/>
</dbReference>
<dbReference type="HAMAP" id="MF_00065">
    <property type="entry name" value="Adenylyl_sulf_kinase"/>
    <property type="match status" value="1"/>
</dbReference>
<dbReference type="SUPFAM" id="SSF52540">
    <property type="entry name" value="P-loop containing nucleoside triphosphate hydrolases"/>
    <property type="match status" value="1"/>
</dbReference>
<gene>
    <name evidence="6" type="primary">cysC</name>
    <name evidence="9" type="ORF">SAMN05192589_101442</name>
</gene>
<dbReference type="Proteomes" id="UP000198781">
    <property type="component" value="Unassembled WGS sequence"/>
</dbReference>
<evidence type="ECO:0000256" key="3">
    <source>
        <dbReference type="ARBA" id="ARBA00022679"/>
    </source>
</evidence>
<keyword evidence="3 6" id="KW-0808">Transferase</keyword>
<evidence type="ECO:0000313" key="9">
    <source>
        <dbReference type="EMBL" id="SDC20011.1"/>
    </source>
</evidence>
<evidence type="ECO:0000256" key="5">
    <source>
        <dbReference type="ARBA" id="ARBA00022840"/>
    </source>
</evidence>
<evidence type="ECO:0000256" key="7">
    <source>
        <dbReference type="RuleBase" id="RU004347"/>
    </source>
</evidence>
<dbReference type="OrthoDB" id="9804504at2"/>
<feature type="active site" description="Phosphoserine intermediate" evidence="6">
    <location>
        <position position="88"/>
    </location>
</feature>
<comment type="pathway">
    <text evidence="6 7">Sulfur metabolism; hydrogen sulfide biosynthesis; sulfite from sulfate: step 2/3.</text>
</comment>
<keyword evidence="10" id="KW-1185">Reference proteome</keyword>
<accession>A0A1G6JMW1</accession>
<dbReference type="NCBIfam" id="TIGR00455">
    <property type="entry name" value="apsK"/>
    <property type="match status" value="1"/>
</dbReference>
<dbReference type="EMBL" id="FMZC01000001">
    <property type="protein sequence ID" value="SDC20011.1"/>
    <property type="molecule type" value="Genomic_DNA"/>
</dbReference>
<reference evidence="9 10" key="1">
    <citation type="submission" date="2016-10" db="EMBL/GenBank/DDBJ databases">
        <authorList>
            <person name="de Groot N.N."/>
        </authorList>
    </citation>
    <scope>NUCLEOTIDE SEQUENCE [LARGE SCALE GENOMIC DNA]</scope>
    <source>
        <strain evidence="9 10">DSM 16619</strain>
    </source>
</reference>